<sequence length="51" mass="5766">MRPAPAVPVAPRPFHLMIRAVPRVEYERPSCAFRSQLDQGYRTLSTAQPSL</sequence>
<gene>
    <name evidence="1" type="ORF">HMPREF3196_01442</name>
</gene>
<reference evidence="1 2" key="1">
    <citation type="submission" date="2016-01" db="EMBL/GenBank/DDBJ databases">
        <authorList>
            <person name="Oliw E.H."/>
        </authorList>
    </citation>
    <scope>NUCLEOTIDE SEQUENCE [LARGE SCALE GENOMIC DNA]</scope>
    <source>
        <strain evidence="1 2">MJR8628B</strain>
    </source>
</reference>
<organism evidence="1 2">
    <name type="scientific">Bifidobacterium bifidum</name>
    <dbReference type="NCBI Taxonomy" id="1681"/>
    <lineage>
        <taxon>Bacteria</taxon>
        <taxon>Bacillati</taxon>
        <taxon>Actinomycetota</taxon>
        <taxon>Actinomycetes</taxon>
        <taxon>Bifidobacteriales</taxon>
        <taxon>Bifidobacteriaceae</taxon>
        <taxon>Bifidobacterium</taxon>
    </lineage>
</organism>
<evidence type="ECO:0000313" key="2">
    <source>
        <dbReference type="Proteomes" id="UP000070092"/>
    </source>
</evidence>
<dbReference type="Proteomes" id="UP000070092">
    <property type="component" value="Unassembled WGS sequence"/>
</dbReference>
<evidence type="ECO:0000313" key="1">
    <source>
        <dbReference type="EMBL" id="KWZ80868.1"/>
    </source>
</evidence>
<dbReference type="PATRIC" id="fig|1681.53.peg.1420"/>
<protein>
    <submittedName>
        <fullName evidence="1">Uncharacterized protein</fullName>
    </submittedName>
</protein>
<comment type="caution">
    <text evidence="1">The sequence shown here is derived from an EMBL/GenBank/DDBJ whole genome shotgun (WGS) entry which is preliminary data.</text>
</comment>
<dbReference type="EMBL" id="LRPO01000039">
    <property type="protein sequence ID" value="KWZ80868.1"/>
    <property type="molecule type" value="Genomic_DNA"/>
</dbReference>
<proteinExistence type="predicted"/>
<accession>A0A133KN19</accession>
<name>A0A133KN19_BIFBI</name>
<dbReference type="AlphaFoldDB" id="A0A133KN19"/>